<dbReference type="EMBL" id="JASPKY010000580">
    <property type="protein sequence ID" value="KAK9692499.1"/>
    <property type="molecule type" value="Genomic_DNA"/>
</dbReference>
<dbReference type="InterPro" id="IPR058519">
    <property type="entry name" value="DUF8206"/>
</dbReference>
<gene>
    <name evidence="4" type="ORF">QE152_g35135</name>
</gene>
<evidence type="ECO:0000313" key="4">
    <source>
        <dbReference type="EMBL" id="KAK9692499.1"/>
    </source>
</evidence>
<keyword evidence="5" id="KW-1185">Reference proteome</keyword>
<dbReference type="AlphaFoldDB" id="A0AAW1ISK1"/>
<feature type="domain" description="DUF8206" evidence="3">
    <location>
        <begin position="380"/>
        <end position="456"/>
    </location>
</feature>
<feature type="compositionally biased region" description="Low complexity" evidence="2">
    <location>
        <begin position="859"/>
        <end position="869"/>
    </location>
</feature>
<feature type="compositionally biased region" description="Basic and acidic residues" evidence="2">
    <location>
        <begin position="835"/>
        <end position="857"/>
    </location>
</feature>
<sequence length="949" mass="109181">MYITAVILCSCFKSVKQLCISLIRVDNILNMAEEQLVKNLQAMSVAKEDVNILLLGETGVGKSTFINSFANYLEHDKFANAEEKDQVQCLIPAKFTVTNELYEEKIVQIGKDDNENDTMTQSATLETRSYVFPINKNGIKRVRLIDTPGIGDTRGIDQDNENMENILSYISNMEYLHAICFLLKPNNTRLTVMFHYCIKQLLSRLEKSASKNIIFLFTNTRSTFYKPGDTMGALKEVLEGIRNKSPFVDIKFGKDNVFCLDNESFRYLVAVKNGIQLGNKNSFMESWDHSVRECWRMLFYITGKGGSRVTPHKVKDTMSVNDARRVILQLSQPIADIADLINDNIKVLERHNRAIQVDSMSIDDLKKNLYVPVINLRCKELSQPTTVCTASCCMETYTINSIKKCHYKQRCHDPCYLQNIPREHIGSPELVNCWAMTNHKCRICNCSYTTHMHIYYVSETFDDRIDDESVKAQIKNTESAINEKRRLIAKLESRKVSYEKEKDTIIKTMAKFANFLQRNAIAPYNDSYKAYLEYLIDREKSHGVDCDLEVIKYYNDLLKRYSEEKQVLEIALSSGSSATGITATIVLDSVKELYNLPHTGPKIRQLHSHMQKTQGTEHKNTEYVLNEANQQMRQRKQTRQQNQPKRQNNNPKQKPNDRVRQGVNQNNQPHMKAKDRRQENFRGQHKNPQNNTQWRPHPPDIRYMNTGYFPNQQNYPQQMPNPSFVPNQQFPQNPRFQGPYPNFQGPYPNNPQFMSGPLPPFGPQFGQNPGNFSNYPLQHESGQNQANTGSSMSYSEFMRKEFSNVKKQENTSYTPKDDNFDEWYSSILGGNSKESTNRQDSRTGGRRYNDLSKHEESAESSSDSSTEQSPDGEDDADFKDFMKKNNLEYLVKSSPNNSTPVNENTGTNKKNNSKTYNSRRDDSDSDEPSRNNNPRKNKGFLGSLIDKVF</sequence>
<feature type="region of interest" description="Disordered" evidence="2">
    <location>
        <begin position="630"/>
        <end position="701"/>
    </location>
</feature>
<name>A0AAW1ISK1_POPJA</name>
<evidence type="ECO:0000313" key="5">
    <source>
        <dbReference type="Proteomes" id="UP001458880"/>
    </source>
</evidence>
<feature type="region of interest" description="Disordered" evidence="2">
    <location>
        <begin position="805"/>
        <end position="949"/>
    </location>
</feature>
<evidence type="ECO:0000259" key="3">
    <source>
        <dbReference type="Pfam" id="PF26633"/>
    </source>
</evidence>
<comment type="caution">
    <text evidence="4">The sequence shown here is derived from an EMBL/GenBank/DDBJ whole genome shotgun (WGS) entry which is preliminary data.</text>
</comment>
<dbReference type="InterPro" id="IPR025662">
    <property type="entry name" value="Sigma_54_int_dom_ATP-bd_1"/>
</dbReference>
<dbReference type="CDD" id="cd00882">
    <property type="entry name" value="Ras_like_GTPase"/>
    <property type="match status" value="1"/>
</dbReference>
<organism evidence="4 5">
    <name type="scientific">Popillia japonica</name>
    <name type="common">Japanese beetle</name>
    <dbReference type="NCBI Taxonomy" id="7064"/>
    <lineage>
        <taxon>Eukaryota</taxon>
        <taxon>Metazoa</taxon>
        <taxon>Ecdysozoa</taxon>
        <taxon>Arthropoda</taxon>
        <taxon>Hexapoda</taxon>
        <taxon>Insecta</taxon>
        <taxon>Pterygota</taxon>
        <taxon>Neoptera</taxon>
        <taxon>Endopterygota</taxon>
        <taxon>Coleoptera</taxon>
        <taxon>Polyphaga</taxon>
        <taxon>Scarabaeiformia</taxon>
        <taxon>Scarabaeidae</taxon>
        <taxon>Rutelinae</taxon>
        <taxon>Popillia</taxon>
    </lineage>
</organism>
<protein>
    <submittedName>
        <fullName evidence="4">50S ribosome-binding GTPase</fullName>
    </submittedName>
</protein>
<dbReference type="InterPro" id="IPR027417">
    <property type="entry name" value="P-loop_NTPase"/>
</dbReference>
<reference evidence="4 5" key="1">
    <citation type="journal article" date="2024" name="BMC Genomics">
        <title>De novo assembly and annotation of Popillia japonica's genome with initial clues to its potential as an invasive pest.</title>
        <authorList>
            <person name="Cucini C."/>
            <person name="Boschi S."/>
            <person name="Funari R."/>
            <person name="Cardaioli E."/>
            <person name="Iannotti N."/>
            <person name="Marturano G."/>
            <person name="Paoli F."/>
            <person name="Bruttini M."/>
            <person name="Carapelli A."/>
            <person name="Frati F."/>
            <person name="Nardi F."/>
        </authorList>
    </citation>
    <scope>NUCLEOTIDE SEQUENCE [LARGE SCALE GENOMIC DNA]</scope>
    <source>
        <strain evidence="4">DMR45628</strain>
    </source>
</reference>
<accession>A0AAW1ISK1</accession>
<dbReference type="Gene3D" id="3.40.50.300">
    <property type="entry name" value="P-loop containing nucleotide triphosphate hydrolases"/>
    <property type="match status" value="1"/>
</dbReference>
<dbReference type="Pfam" id="PF26633">
    <property type="entry name" value="DUF8206"/>
    <property type="match status" value="1"/>
</dbReference>
<proteinExistence type="predicted"/>
<feature type="region of interest" description="Disordered" evidence="2">
    <location>
        <begin position="766"/>
        <end position="791"/>
    </location>
</feature>
<dbReference type="SUPFAM" id="SSF52540">
    <property type="entry name" value="P-loop containing nucleoside triphosphate hydrolases"/>
    <property type="match status" value="2"/>
</dbReference>
<feature type="compositionally biased region" description="Polar residues" evidence="2">
    <location>
        <begin position="773"/>
        <end position="791"/>
    </location>
</feature>
<evidence type="ECO:0000256" key="2">
    <source>
        <dbReference type="SAM" id="MobiDB-lite"/>
    </source>
</evidence>
<dbReference type="PROSITE" id="PS00675">
    <property type="entry name" value="SIGMA54_INTERACT_1"/>
    <property type="match status" value="1"/>
</dbReference>
<dbReference type="PANTHER" id="PTHR32046">
    <property type="entry name" value="G DOMAIN-CONTAINING PROTEIN"/>
    <property type="match status" value="1"/>
</dbReference>
<feature type="coiled-coil region" evidence="1">
    <location>
        <begin position="474"/>
        <end position="508"/>
    </location>
</feature>
<dbReference type="PANTHER" id="PTHR32046:SF11">
    <property type="entry name" value="IMMUNE-ASSOCIATED NUCLEOTIDE-BINDING PROTEIN 10-LIKE"/>
    <property type="match status" value="1"/>
</dbReference>
<feature type="compositionally biased region" description="Low complexity" evidence="2">
    <location>
        <begin position="639"/>
        <end position="653"/>
    </location>
</feature>
<feature type="compositionally biased region" description="Low complexity" evidence="2">
    <location>
        <begin position="902"/>
        <end position="916"/>
    </location>
</feature>
<dbReference type="Proteomes" id="UP001458880">
    <property type="component" value="Unassembled WGS sequence"/>
</dbReference>
<keyword evidence="1" id="KW-0175">Coiled coil</keyword>
<evidence type="ECO:0000256" key="1">
    <source>
        <dbReference type="SAM" id="Coils"/>
    </source>
</evidence>